<dbReference type="AlphaFoldDB" id="A0A645J8D6"/>
<gene>
    <name evidence="1" type="ORF">SDC9_207369</name>
</gene>
<protein>
    <submittedName>
        <fullName evidence="1">Uncharacterized protein</fullName>
    </submittedName>
</protein>
<proteinExistence type="predicted"/>
<reference evidence="1" key="1">
    <citation type="submission" date="2019-08" db="EMBL/GenBank/DDBJ databases">
        <authorList>
            <person name="Kucharzyk K."/>
            <person name="Murdoch R.W."/>
            <person name="Higgins S."/>
            <person name="Loffler F."/>
        </authorList>
    </citation>
    <scope>NUCLEOTIDE SEQUENCE</scope>
</reference>
<organism evidence="1">
    <name type="scientific">bioreactor metagenome</name>
    <dbReference type="NCBI Taxonomy" id="1076179"/>
    <lineage>
        <taxon>unclassified sequences</taxon>
        <taxon>metagenomes</taxon>
        <taxon>ecological metagenomes</taxon>
    </lineage>
</organism>
<comment type="caution">
    <text evidence="1">The sequence shown here is derived from an EMBL/GenBank/DDBJ whole genome shotgun (WGS) entry which is preliminary data.</text>
</comment>
<accession>A0A645J8D6</accession>
<evidence type="ECO:0000313" key="1">
    <source>
        <dbReference type="EMBL" id="MPN59647.1"/>
    </source>
</evidence>
<name>A0A645J8D6_9ZZZZ</name>
<dbReference type="EMBL" id="VSSQ01133897">
    <property type="protein sequence ID" value="MPN59647.1"/>
    <property type="molecule type" value="Genomic_DNA"/>
</dbReference>
<sequence>MGEAGGDISLRVFGHIYITIRLGTIIIENMSLSAGVWLLIETPVKVVQRIIVFFSDSLEEDQKIDVIPVSDYINSVSVSRTVIPDD</sequence>